<dbReference type="Proteomes" id="UP000184513">
    <property type="component" value="Unassembled WGS sequence"/>
</dbReference>
<evidence type="ECO:0000256" key="1">
    <source>
        <dbReference type="SAM" id="Phobius"/>
    </source>
</evidence>
<gene>
    <name evidence="2" type="ORF">SAMN04488057_1059</name>
</gene>
<keyword evidence="3" id="KW-1185">Reference proteome</keyword>
<evidence type="ECO:0000313" key="3">
    <source>
        <dbReference type="Proteomes" id="UP000184513"/>
    </source>
</evidence>
<reference evidence="2 3" key="1">
    <citation type="submission" date="2016-11" db="EMBL/GenBank/DDBJ databases">
        <authorList>
            <person name="Jaros S."/>
            <person name="Januszkiewicz K."/>
            <person name="Wedrychowicz H."/>
        </authorList>
    </citation>
    <scope>NUCLEOTIDE SEQUENCE [LARGE SCALE GENOMIC DNA]</scope>
    <source>
        <strain evidence="2 3">CGMCC 1.6102</strain>
    </source>
</reference>
<keyword evidence="1" id="KW-1133">Transmembrane helix</keyword>
<dbReference type="EMBL" id="FRCY01000005">
    <property type="protein sequence ID" value="SHM97514.1"/>
    <property type="molecule type" value="Genomic_DNA"/>
</dbReference>
<dbReference type="AlphaFoldDB" id="A0A1M7N1X1"/>
<feature type="transmembrane region" description="Helical" evidence="1">
    <location>
        <begin position="33"/>
        <end position="55"/>
    </location>
</feature>
<keyword evidence="1" id="KW-0812">Transmembrane</keyword>
<dbReference type="STRING" id="388280.SAMN04488057_1059"/>
<proteinExistence type="predicted"/>
<organism evidence="2 3">
    <name type="scientific">Cyclobacterium lianum</name>
    <dbReference type="NCBI Taxonomy" id="388280"/>
    <lineage>
        <taxon>Bacteria</taxon>
        <taxon>Pseudomonadati</taxon>
        <taxon>Bacteroidota</taxon>
        <taxon>Cytophagia</taxon>
        <taxon>Cytophagales</taxon>
        <taxon>Cyclobacteriaceae</taxon>
        <taxon>Cyclobacterium</taxon>
    </lineage>
</organism>
<evidence type="ECO:0000313" key="2">
    <source>
        <dbReference type="EMBL" id="SHM97514.1"/>
    </source>
</evidence>
<sequence length="218" mass="25878">MFSLVGIPLILFLLISFIFKSYSNIWVFPFNVEIWGTVSDWFMVWVTAITAIYLIKTFKKQQRLSEIEIVKFKEDIKPKFEANVEIFDFKENPDGTSTAKFKLILYVKNSSAYRVVFDFEKDFDLKEYVYDIIYENNSVSFPYFEVEINQEAKLIGDKYDPSESVFLSYYFYRNKLRIEFFDLEGAKYYQPIIIRINDDETIMSDNGPVSDSEKVFNI</sequence>
<keyword evidence="1" id="KW-0472">Membrane</keyword>
<name>A0A1M7N1X1_9BACT</name>
<protein>
    <submittedName>
        <fullName evidence="2">Uncharacterized protein</fullName>
    </submittedName>
</protein>
<accession>A0A1M7N1X1</accession>